<dbReference type="PANTHER" id="PTHR47592:SF27">
    <property type="entry name" value="OS08G0421700 PROTEIN"/>
    <property type="match status" value="1"/>
</dbReference>
<organism evidence="2">
    <name type="scientific">Fagus sylvatica</name>
    <name type="common">Beechnut</name>
    <dbReference type="NCBI Taxonomy" id="28930"/>
    <lineage>
        <taxon>Eukaryota</taxon>
        <taxon>Viridiplantae</taxon>
        <taxon>Streptophyta</taxon>
        <taxon>Embryophyta</taxon>
        <taxon>Tracheophyta</taxon>
        <taxon>Spermatophyta</taxon>
        <taxon>Magnoliopsida</taxon>
        <taxon>eudicotyledons</taxon>
        <taxon>Gunneridae</taxon>
        <taxon>Pentapetalae</taxon>
        <taxon>rosids</taxon>
        <taxon>fabids</taxon>
        <taxon>Fagales</taxon>
        <taxon>Fagaceae</taxon>
        <taxon>Fagus</taxon>
    </lineage>
</organism>
<sequence length="517" mass="58809">MTGEDGKTSGIEKFDGTNFGYWKMQIEDYLYGSVAHNVVKETTTVGMMTTLSGMYEKPSANNKVHLMKKLFNLKMVKGAAVAKHLNEFNTITNQLFSVEIEFDDEIRALIVLASLPNSWEAIRMAEVRRRDASIDNAEGQAFVTENTGHIRMNCRHWRKEQIGDKDQKHDDEKDTTTVLDDEEVVVLSVQEQKCEHVDNNNNDWVVDLAATHHVVRTKELFTTYKSNKLWTHMKAYKKKFNAVGMIEKTPQLRVKTAKDVAVAKHLNEFNTITNQLFSLEFEFDDEIHALIVLASLPNNWEAMRMAGHIRMNCRHWRKEQTGDKYQKHDDEKDTTTVVDDEEVVVLSVQEQKCEHVDNNNNEWVVDLAATHHVVRTKELFTTYKAENFGTVKMGNTSYSKIVGIGDVCIKTNVGFTVMLKNVRHVPDLSFNLISTLVIDRAGCYNHLGNGRWKLTKGPMVVARGHICFGLYKTRVKAYGGAICVDDEVKDSKDLEQGERASALEMVEPHGKRSTGDC</sequence>
<feature type="domain" description="Retrovirus-related Pol polyprotein from transposon TNT 1-94-like beta-barrel" evidence="1">
    <location>
        <begin position="363"/>
        <end position="443"/>
    </location>
</feature>
<dbReference type="InterPro" id="IPR054722">
    <property type="entry name" value="PolX-like_BBD"/>
</dbReference>
<accession>A0A2N9HD46</accession>
<evidence type="ECO:0000259" key="1">
    <source>
        <dbReference type="Pfam" id="PF22936"/>
    </source>
</evidence>
<protein>
    <recommendedName>
        <fullName evidence="1">Retrovirus-related Pol polyprotein from transposon TNT 1-94-like beta-barrel domain-containing protein</fullName>
    </recommendedName>
</protein>
<gene>
    <name evidence="2" type="ORF">FSB_LOCUS37555</name>
</gene>
<name>A0A2N9HD46_FAGSY</name>
<dbReference type="Pfam" id="PF22936">
    <property type="entry name" value="Pol_BBD"/>
    <property type="match status" value="1"/>
</dbReference>
<proteinExistence type="predicted"/>
<dbReference type="EMBL" id="OIVN01003228">
    <property type="protein sequence ID" value="SPD09673.1"/>
    <property type="molecule type" value="Genomic_DNA"/>
</dbReference>
<dbReference type="Pfam" id="PF14223">
    <property type="entry name" value="Retrotran_gag_2"/>
    <property type="match status" value="2"/>
</dbReference>
<dbReference type="PANTHER" id="PTHR47592">
    <property type="entry name" value="PBF68 PROTEIN"/>
    <property type="match status" value="1"/>
</dbReference>
<reference evidence="2" key="1">
    <citation type="submission" date="2018-02" db="EMBL/GenBank/DDBJ databases">
        <authorList>
            <person name="Cohen D.B."/>
            <person name="Kent A.D."/>
        </authorList>
    </citation>
    <scope>NUCLEOTIDE SEQUENCE</scope>
</reference>
<dbReference type="AlphaFoldDB" id="A0A2N9HD46"/>
<evidence type="ECO:0000313" key="2">
    <source>
        <dbReference type="EMBL" id="SPD09673.1"/>
    </source>
</evidence>